<sequence>MNKWLVAALAAVMLPLSAMANNFQQGKHYEVIASQKSASPEVKKYFSFYCGGCYAFEPLAQSLARSLPEGTEFKPVHVDFIRAAAPEIQNALARAYISAKNLGKGDEMANAIFNQIHRNRVPFRSEADVRSLALINDIEAEAFDRAMRSFAVRGAVGQMAKEQEELSNSRVLTGVPMLVVNGKYKILNDGLNPRNMQKELQELVEFLLAKD</sequence>
<evidence type="ECO:0000313" key="8">
    <source>
        <dbReference type="EMBL" id="GHG59333.1"/>
    </source>
</evidence>
<dbReference type="InterPro" id="IPR023205">
    <property type="entry name" value="DsbA/DsbL"/>
</dbReference>
<dbReference type="CDD" id="cd03019">
    <property type="entry name" value="DsbA_DsbA"/>
    <property type="match status" value="1"/>
</dbReference>
<keyword evidence="9" id="KW-1185">Reference proteome</keyword>
<reference evidence="9" key="1">
    <citation type="journal article" date="2019" name="Int. J. Syst. Evol. Microbiol.">
        <title>The Global Catalogue of Microorganisms (GCM) 10K type strain sequencing project: providing services to taxonomists for standard genome sequencing and annotation.</title>
        <authorList>
            <consortium name="The Broad Institute Genomics Platform"/>
            <consortium name="The Broad Institute Genome Sequencing Center for Infectious Disease"/>
            <person name="Wu L."/>
            <person name="Ma J."/>
        </authorList>
    </citation>
    <scope>NUCLEOTIDE SEQUENCE [LARGE SCALE GENOMIC DNA]</scope>
    <source>
        <strain evidence="9">CGMCC 1.7003</strain>
    </source>
</reference>
<keyword evidence="4" id="KW-0676">Redox-active center</keyword>
<comment type="caution">
    <text evidence="8">The sequence shown here is derived from an EMBL/GenBank/DDBJ whole genome shotgun (WGS) entry which is preliminary data.</text>
</comment>
<evidence type="ECO:0000256" key="5">
    <source>
        <dbReference type="PIRNR" id="PIRNR001488"/>
    </source>
</evidence>
<dbReference type="PIRSF" id="PIRSF001488">
    <property type="entry name" value="Tdi_protein"/>
    <property type="match status" value="1"/>
</dbReference>
<dbReference type="Gene3D" id="3.40.30.10">
    <property type="entry name" value="Glutaredoxin"/>
    <property type="match status" value="1"/>
</dbReference>
<feature type="domain" description="DSBA-like thioredoxin" evidence="7">
    <location>
        <begin position="42"/>
        <end position="201"/>
    </location>
</feature>
<dbReference type="RefSeq" id="WP_189429240.1">
    <property type="nucleotide sequence ID" value="NZ_BNAO01000001.1"/>
</dbReference>
<evidence type="ECO:0000256" key="2">
    <source>
        <dbReference type="ARBA" id="ARBA00022729"/>
    </source>
</evidence>
<protein>
    <recommendedName>
        <fullName evidence="5">Thiol:disulfide interchange protein</fullName>
    </recommendedName>
</protein>
<dbReference type="Pfam" id="PF01323">
    <property type="entry name" value="DSBA"/>
    <property type="match status" value="1"/>
</dbReference>
<dbReference type="EMBL" id="BNAO01000001">
    <property type="protein sequence ID" value="GHG59333.1"/>
    <property type="molecule type" value="Genomic_DNA"/>
</dbReference>
<feature type="chain" id="PRO_5045983765" description="Thiol:disulfide interchange protein" evidence="6">
    <location>
        <begin position="21"/>
        <end position="211"/>
    </location>
</feature>
<evidence type="ECO:0000256" key="6">
    <source>
        <dbReference type="SAM" id="SignalP"/>
    </source>
</evidence>
<dbReference type="SUPFAM" id="SSF52833">
    <property type="entry name" value="Thioredoxin-like"/>
    <property type="match status" value="1"/>
</dbReference>
<evidence type="ECO:0000259" key="7">
    <source>
        <dbReference type="Pfam" id="PF01323"/>
    </source>
</evidence>
<evidence type="ECO:0000256" key="1">
    <source>
        <dbReference type="ARBA" id="ARBA00005791"/>
    </source>
</evidence>
<comment type="similarity">
    <text evidence="1">Belongs to the thioredoxin family. DsbA subfamily.</text>
</comment>
<evidence type="ECO:0000256" key="3">
    <source>
        <dbReference type="ARBA" id="ARBA00023157"/>
    </source>
</evidence>
<dbReference type="InterPro" id="IPR036249">
    <property type="entry name" value="Thioredoxin-like_sf"/>
</dbReference>
<dbReference type="Proteomes" id="UP000659697">
    <property type="component" value="Unassembled WGS sequence"/>
</dbReference>
<proteinExistence type="inferred from homology"/>
<keyword evidence="5" id="KW-0574">Periplasm</keyword>
<keyword evidence="3 5" id="KW-1015">Disulfide bond</keyword>
<gene>
    <name evidence="8" type="primary">dsbA</name>
    <name evidence="8" type="ORF">GCM10010919_01760</name>
</gene>
<dbReference type="PANTHER" id="PTHR35891:SF2">
    <property type="entry name" value="THIOL:DISULFIDE INTERCHANGE PROTEIN DSBA"/>
    <property type="match status" value="1"/>
</dbReference>
<organism evidence="8 9">
    <name type="scientific">Alishewanella longhuensis</name>
    <dbReference type="NCBI Taxonomy" id="1091037"/>
    <lineage>
        <taxon>Bacteria</taxon>
        <taxon>Pseudomonadati</taxon>
        <taxon>Pseudomonadota</taxon>
        <taxon>Gammaproteobacteria</taxon>
        <taxon>Alteromonadales</taxon>
        <taxon>Alteromonadaceae</taxon>
        <taxon>Alishewanella</taxon>
    </lineage>
</organism>
<comment type="subcellular location">
    <subcellularLocation>
        <location evidence="5">Periplasm</location>
    </subcellularLocation>
</comment>
<evidence type="ECO:0000256" key="4">
    <source>
        <dbReference type="ARBA" id="ARBA00023284"/>
    </source>
</evidence>
<keyword evidence="2 6" id="KW-0732">Signal</keyword>
<feature type="signal peptide" evidence="6">
    <location>
        <begin position="1"/>
        <end position="20"/>
    </location>
</feature>
<dbReference type="PANTHER" id="PTHR35891">
    <property type="entry name" value="THIOL:DISULFIDE INTERCHANGE PROTEIN DSBA"/>
    <property type="match status" value="1"/>
</dbReference>
<accession>A0ABQ3KXT0</accession>
<dbReference type="InterPro" id="IPR001853">
    <property type="entry name" value="DSBA-like_thioredoxin_dom"/>
</dbReference>
<dbReference type="InterPro" id="IPR050824">
    <property type="entry name" value="Thiol_disulfide_DsbA"/>
</dbReference>
<evidence type="ECO:0000313" key="9">
    <source>
        <dbReference type="Proteomes" id="UP000659697"/>
    </source>
</evidence>
<name>A0ABQ3KXT0_9ALTE</name>